<feature type="compositionally biased region" description="Basic and acidic residues" evidence="1">
    <location>
        <begin position="1300"/>
        <end position="1314"/>
    </location>
</feature>
<feature type="compositionally biased region" description="Basic and acidic residues" evidence="1">
    <location>
        <begin position="1337"/>
        <end position="1346"/>
    </location>
</feature>
<feature type="region of interest" description="Disordered" evidence="1">
    <location>
        <begin position="1141"/>
        <end position="1214"/>
    </location>
</feature>
<feature type="compositionally biased region" description="Low complexity" evidence="1">
    <location>
        <begin position="471"/>
        <end position="484"/>
    </location>
</feature>
<dbReference type="PANTHER" id="PTHR31008:SF2">
    <property type="entry name" value="COP1-INTERACTING PROTEIN-LIKE PROTEIN"/>
    <property type="match status" value="1"/>
</dbReference>
<feature type="region of interest" description="Disordered" evidence="1">
    <location>
        <begin position="865"/>
        <end position="1008"/>
    </location>
</feature>
<feature type="compositionally biased region" description="Basic and acidic residues" evidence="1">
    <location>
        <begin position="796"/>
        <end position="810"/>
    </location>
</feature>
<feature type="region of interest" description="Disordered" evidence="1">
    <location>
        <begin position="302"/>
        <end position="334"/>
    </location>
</feature>
<feature type="compositionally biased region" description="Basic and acidic residues" evidence="1">
    <location>
        <begin position="421"/>
        <end position="445"/>
    </location>
</feature>
<evidence type="ECO:0000313" key="2">
    <source>
        <dbReference type="Proteomes" id="UP001652623"/>
    </source>
</evidence>
<feature type="region of interest" description="Disordered" evidence="1">
    <location>
        <begin position="566"/>
        <end position="589"/>
    </location>
</feature>
<feature type="region of interest" description="Disordered" evidence="1">
    <location>
        <begin position="385"/>
        <end position="527"/>
    </location>
</feature>
<sequence>MKSLTQLDSAVFQLTPTRTRCDLVISANGKTEKLASGLLNPFLAHLKTAQEQMAKGGYSITLEPERGTDASWFTKGTVERFVRFVSTPEVLERVYNLESEILQIEEAISIQGNTDMGISTVNIFCYVQKNIYMLVVETLISVLFLVWQVEESQAKPVESIEGSRHLLDANEDKAIVLYQPGGNPPEANRSTAQEGNSKVQLLKVLETRKTVLQKEQGMAFARAVAAGFDIDNMSPLMSFSECFGASRLKDACIRFKDLWKKKHETGQWLEIEAAEAMSSRPDFSAMNASGIILSSVANESHTELASENNGKSSGVTSASEKSPMDNQPPLGHQEYFQGQFPHQMYPPWPMHSPPGMLPVYQPYPMQGMPYYKNYPGASPYFQPPYLPVEDPSVNPGQRIRQRRHSMDSSKSNIESETWDMDVPRTRSSDDAESEKETLQSRESQKKAGRSSKKQAGMVVIRNINYITSKGQDSSDTESQSASESQTDEEGEGLHVSSSERKHKNSLRSSKRNGNHSKSSGKEEMTFGEADGGHWQAFQNFLLKDADEDKHGVDEAMFAMEKKAQLKRRQNMGGDDPITFGGQDKGETQTGSVADIHNLSGKITRMQTTDESLISKGGHQLGDGGRTRDGELDLQYTEIDGRRVGYQRSTGDDFVIHRQENHSGFTSSPDHLAVNGFGRETNSTDRRASHNMDDDSYVVSLRSTSLYQTGNDYRNAIDMDSESAMQKAENLSNRVGSQVNYEPDELSLMPERGAERGATGYDPALDYEMQVQTKDGASLNKKNKEVVTDIKQGAKKSSKDLRSKPTPEKKNVGPIRKGKPSKLSPLDEARARADKLRTYKADLQKMKKEREEEEIKRLEALKMERQKRIAARGSSISAQSSQSSQLTRKQIPTKTPPSSHKGSKFSDSEPGSTSPLQRYPVRAASLGPNDLQKTKHSKLKTGSQSAGNRLSQSVSSLSEAKKENAGDTKASMARIRRLSEPKMNSSHHVSSVKQRSAESVSKTKVSDGPEIKKISAIVNYDRTKAATLPELKIRTSKGPDTVQSKSTAKETSQKGTGNKSSVTSEGGEPSKNGEKFSAHSDVDDNPIIEKTVVMLEREKPSIPVIHASEENSSIQKGKFDNLKTSDKTVTVSDYAAIRAPVSPLSMDTADEEPTEHQLPKQISSYKDARGDAGKEPPNSTSIGVAEKPYQAPYARVSSLEDPCTKNTEYGKAPPVNLESMATSSVSGKAHVFESRNLKLEKIPETLEKPQVKESSKGFRRLLKFGRKNHSSGAGEYNAESDNISINGSEADDNGIATAASDEVHTLKNLISRDETPTASATPQKPSRHFSLLSPFRSKNSDKKLPTA</sequence>
<feature type="compositionally biased region" description="Polar residues" evidence="1">
    <location>
        <begin position="885"/>
        <end position="899"/>
    </location>
</feature>
<gene>
    <name evidence="3" type="primary">LOC107422877</name>
</gene>
<feature type="compositionally biased region" description="Polar residues" evidence="1">
    <location>
        <begin position="939"/>
        <end position="957"/>
    </location>
</feature>
<reference evidence="3" key="1">
    <citation type="submission" date="2025-08" db="UniProtKB">
        <authorList>
            <consortium name="RefSeq"/>
        </authorList>
    </citation>
    <scope>IDENTIFICATION</scope>
    <source>
        <tissue evidence="3">Seedling</tissue>
    </source>
</reference>
<feature type="region of interest" description="Disordered" evidence="1">
    <location>
        <begin position="774"/>
        <end position="830"/>
    </location>
</feature>
<dbReference type="FunCoup" id="A0A6P4A2V4">
    <property type="interactions" value="1752"/>
</dbReference>
<accession>A0A6P4A2V4</accession>
<dbReference type="GeneID" id="107422877"/>
<feature type="compositionally biased region" description="Basic and acidic residues" evidence="1">
    <location>
        <begin position="1070"/>
        <end position="1081"/>
    </location>
</feature>
<feature type="compositionally biased region" description="Basic residues" evidence="1">
    <location>
        <begin position="500"/>
        <end position="514"/>
    </location>
</feature>
<feature type="compositionally biased region" description="Polar residues" evidence="1">
    <location>
        <begin position="302"/>
        <end position="320"/>
    </location>
</feature>
<evidence type="ECO:0000313" key="3">
    <source>
        <dbReference type="RefSeq" id="XP_015887870.3"/>
    </source>
</evidence>
<protein>
    <submittedName>
        <fullName evidence="3">COP1-interacting protein 7 isoform X1</fullName>
    </submittedName>
</protein>
<feature type="region of interest" description="Disordered" evidence="1">
    <location>
        <begin position="1024"/>
        <end position="1087"/>
    </location>
</feature>
<organism evidence="2 3">
    <name type="scientific">Ziziphus jujuba</name>
    <name type="common">Chinese jujube</name>
    <name type="synonym">Ziziphus sativa</name>
    <dbReference type="NCBI Taxonomy" id="326968"/>
    <lineage>
        <taxon>Eukaryota</taxon>
        <taxon>Viridiplantae</taxon>
        <taxon>Streptophyta</taxon>
        <taxon>Embryophyta</taxon>
        <taxon>Tracheophyta</taxon>
        <taxon>Spermatophyta</taxon>
        <taxon>Magnoliopsida</taxon>
        <taxon>eudicotyledons</taxon>
        <taxon>Gunneridae</taxon>
        <taxon>Pentapetalae</taxon>
        <taxon>rosids</taxon>
        <taxon>fabids</taxon>
        <taxon>Rosales</taxon>
        <taxon>Rhamnaceae</taxon>
        <taxon>Paliureae</taxon>
        <taxon>Ziziphus</taxon>
    </lineage>
</organism>
<feature type="compositionally biased region" description="Polar residues" evidence="1">
    <location>
        <begin position="981"/>
        <end position="1002"/>
    </location>
</feature>
<feature type="region of interest" description="Disordered" evidence="1">
    <location>
        <begin position="1266"/>
        <end position="1346"/>
    </location>
</feature>
<keyword evidence="2" id="KW-1185">Reference proteome</keyword>
<proteinExistence type="predicted"/>
<dbReference type="InParanoid" id="A0A6P4A2V4"/>
<evidence type="ECO:0000256" key="1">
    <source>
        <dbReference type="SAM" id="MobiDB-lite"/>
    </source>
</evidence>
<dbReference type="KEGG" id="zju:107422877"/>
<dbReference type="Proteomes" id="UP001652623">
    <property type="component" value="Chromosome 3"/>
</dbReference>
<feature type="compositionally biased region" description="Polar residues" evidence="1">
    <location>
        <begin position="1052"/>
        <end position="1063"/>
    </location>
</feature>
<name>A0A6P4A2V4_ZIZJJ</name>
<dbReference type="RefSeq" id="XP_015887870.3">
    <property type="nucleotide sequence ID" value="XM_016032384.4"/>
</dbReference>
<feature type="compositionally biased region" description="Low complexity" evidence="1">
    <location>
        <begin position="873"/>
        <end position="884"/>
    </location>
</feature>
<dbReference type="PANTHER" id="PTHR31008">
    <property type="entry name" value="COP1-INTERACTING PROTEIN-RELATED"/>
    <property type="match status" value="1"/>
</dbReference>